<name>A0A975J0G5_9BACT</name>
<evidence type="ECO:0000313" key="6">
    <source>
        <dbReference type="Proteomes" id="UP000676169"/>
    </source>
</evidence>
<dbReference type="EMBL" id="CP073100">
    <property type="protein sequence ID" value="QUE51753.1"/>
    <property type="molecule type" value="Genomic_DNA"/>
</dbReference>
<dbReference type="CDD" id="cd00488">
    <property type="entry name" value="PCD_DCoH"/>
    <property type="match status" value="1"/>
</dbReference>
<organism evidence="5 6">
    <name type="scientific">Luteolibacter ambystomatis</name>
    <dbReference type="NCBI Taxonomy" id="2824561"/>
    <lineage>
        <taxon>Bacteria</taxon>
        <taxon>Pseudomonadati</taxon>
        <taxon>Verrucomicrobiota</taxon>
        <taxon>Verrucomicrobiia</taxon>
        <taxon>Verrucomicrobiales</taxon>
        <taxon>Verrucomicrobiaceae</taxon>
        <taxon>Luteolibacter</taxon>
    </lineage>
</organism>
<evidence type="ECO:0000256" key="4">
    <source>
        <dbReference type="HAMAP-Rule" id="MF_00434"/>
    </source>
</evidence>
<gene>
    <name evidence="5" type="ORF">KBB96_02420</name>
</gene>
<dbReference type="Pfam" id="PF01329">
    <property type="entry name" value="Pterin_4a"/>
    <property type="match status" value="1"/>
</dbReference>
<dbReference type="Gene3D" id="3.30.1360.20">
    <property type="entry name" value="Transcriptional coactivator/pterin dehydratase"/>
    <property type="match status" value="1"/>
</dbReference>
<comment type="catalytic activity">
    <reaction evidence="1 4">
        <text>(4aS,6R)-4a-hydroxy-L-erythro-5,6,7,8-tetrahydrobiopterin = (6R)-L-erythro-6,7-dihydrobiopterin + H2O</text>
        <dbReference type="Rhea" id="RHEA:11920"/>
        <dbReference type="ChEBI" id="CHEBI:15377"/>
        <dbReference type="ChEBI" id="CHEBI:15642"/>
        <dbReference type="ChEBI" id="CHEBI:43120"/>
        <dbReference type="EC" id="4.2.1.96"/>
    </reaction>
</comment>
<accession>A0A975J0G5</accession>
<dbReference type="HAMAP" id="MF_00434">
    <property type="entry name" value="Pterin_4_alpha"/>
    <property type="match status" value="1"/>
</dbReference>
<dbReference type="RefSeq" id="WP_211631892.1">
    <property type="nucleotide sequence ID" value="NZ_CP073100.1"/>
</dbReference>
<dbReference type="KEGG" id="lamb:KBB96_02420"/>
<evidence type="ECO:0000256" key="1">
    <source>
        <dbReference type="ARBA" id="ARBA00001554"/>
    </source>
</evidence>
<dbReference type="EC" id="4.2.1.96" evidence="4"/>
<dbReference type="SUPFAM" id="SSF55248">
    <property type="entry name" value="PCD-like"/>
    <property type="match status" value="1"/>
</dbReference>
<evidence type="ECO:0000256" key="3">
    <source>
        <dbReference type="ARBA" id="ARBA00023239"/>
    </source>
</evidence>
<dbReference type="Proteomes" id="UP000676169">
    <property type="component" value="Chromosome"/>
</dbReference>
<dbReference type="GO" id="GO:0008124">
    <property type="term" value="F:4-alpha-hydroxytetrahydrobiopterin dehydratase activity"/>
    <property type="evidence" value="ECO:0007669"/>
    <property type="project" value="UniProtKB-UniRule"/>
</dbReference>
<dbReference type="PANTHER" id="PTHR12599">
    <property type="entry name" value="PTERIN-4-ALPHA-CARBINOLAMINE DEHYDRATASE"/>
    <property type="match status" value="1"/>
</dbReference>
<evidence type="ECO:0000313" key="5">
    <source>
        <dbReference type="EMBL" id="QUE51753.1"/>
    </source>
</evidence>
<protein>
    <recommendedName>
        <fullName evidence="4">Putative pterin-4-alpha-carbinolamine dehydratase</fullName>
        <shortName evidence="4">PHS</shortName>
        <ecNumber evidence="4">4.2.1.96</ecNumber>
    </recommendedName>
    <alternativeName>
        <fullName evidence="4">4-alpha-hydroxy-tetrahydropterin dehydratase</fullName>
    </alternativeName>
    <alternativeName>
        <fullName evidence="4">Pterin carbinolamine dehydratase</fullName>
        <shortName evidence="4">PCD</shortName>
    </alternativeName>
</protein>
<dbReference type="InterPro" id="IPR001533">
    <property type="entry name" value="Pterin_deHydtase"/>
</dbReference>
<dbReference type="AlphaFoldDB" id="A0A975J0G5"/>
<proteinExistence type="inferred from homology"/>
<keyword evidence="6" id="KW-1185">Reference proteome</keyword>
<reference evidence="5" key="1">
    <citation type="submission" date="2021-04" db="EMBL/GenBank/DDBJ databases">
        <title>Luteolibacter sp. 32A isolated from the skin of an Anderson's salamander (Ambystoma andersonii).</title>
        <authorList>
            <person name="Spergser J."/>
            <person name="Busse H.-J."/>
        </authorList>
    </citation>
    <scope>NUCLEOTIDE SEQUENCE</scope>
    <source>
        <strain evidence="5">32A</strain>
    </source>
</reference>
<dbReference type="PANTHER" id="PTHR12599:SF0">
    <property type="entry name" value="PTERIN-4-ALPHA-CARBINOLAMINE DEHYDRATASE"/>
    <property type="match status" value="1"/>
</dbReference>
<dbReference type="InterPro" id="IPR036428">
    <property type="entry name" value="PCD_sf"/>
</dbReference>
<sequence length="94" mass="10738">MSDLLEDEDLSVALKKCPEWEHEKNAITRTVEFEEFMDAIDFVNDLAEIAEEAQHHPDIVIRYTKVSLKLTTHDAGGITDLDIELAQRIDNLVD</sequence>
<dbReference type="GO" id="GO:0006729">
    <property type="term" value="P:tetrahydrobiopterin biosynthetic process"/>
    <property type="evidence" value="ECO:0007669"/>
    <property type="project" value="InterPro"/>
</dbReference>
<keyword evidence="3 4" id="KW-0456">Lyase</keyword>
<dbReference type="NCBIfam" id="NF002017">
    <property type="entry name" value="PRK00823.1-2"/>
    <property type="match status" value="1"/>
</dbReference>
<comment type="similarity">
    <text evidence="2 4">Belongs to the pterin-4-alpha-carbinolamine dehydratase family.</text>
</comment>
<evidence type="ECO:0000256" key="2">
    <source>
        <dbReference type="ARBA" id="ARBA00006472"/>
    </source>
</evidence>